<proteinExistence type="predicted"/>
<dbReference type="PANTHER" id="PTHR31286:SF180">
    <property type="entry name" value="OS10G0362600 PROTEIN"/>
    <property type="match status" value="1"/>
</dbReference>
<gene>
    <name evidence="2" type="ORF">IEQ34_008366</name>
</gene>
<protein>
    <submittedName>
        <fullName evidence="2">Uncharacterized protein</fullName>
    </submittedName>
</protein>
<keyword evidence="1" id="KW-0812">Transmembrane</keyword>
<dbReference type="InterPro" id="IPR040256">
    <property type="entry name" value="At4g02000-like"/>
</dbReference>
<evidence type="ECO:0000313" key="2">
    <source>
        <dbReference type="EMBL" id="KAH0460791.1"/>
    </source>
</evidence>
<dbReference type="AlphaFoldDB" id="A0AAV7GXJ4"/>
<sequence>MSAFHGLPSLWISEEEILVLAVPFQFSLVGFFLSWRLSLDSILDNATSIGSRPSIACVLVKLDITKKYPDKVWIGPKKFSYIQLVEIEVFPPFCVHYKSIEHVRGECWSQSSVPFSYPLKSNVNKIGVLQNVFANGNVDVGVDGLGCGEVVVEPPLVVNGLSEPVALAPVGPVALDTGVNVLSLDLINIVSFVAKDLVLGLGATNALVGDVAASLADVYVGEDVAPLPIDCTNIDSVDGVDVSIDANNCCINLIASPTCADVVEVSGDNLVSLLFGRGEASTELSNAGVVVSLVNVPISVISNVDMLAHLARDNVVRQGHWLHDSFSSEGGEEIFENDVDARDNFNLSLLQIADGSFFKNSVKHRKRKSKKKCFFLFRSLVFVVIWLLLLLLAICCDRIGTGQ</sequence>
<dbReference type="EMBL" id="JAGFBR010000009">
    <property type="protein sequence ID" value="KAH0460791.1"/>
    <property type="molecule type" value="Genomic_DNA"/>
</dbReference>
<feature type="transmembrane region" description="Helical" evidence="1">
    <location>
        <begin position="373"/>
        <end position="394"/>
    </location>
</feature>
<name>A0AAV7GXJ4_DENCH</name>
<keyword evidence="1" id="KW-0472">Membrane</keyword>
<reference evidence="2 3" key="1">
    <citation type="journal article" date="2021" name="Hortic Res">
        <title>Chromosome-scale assembly of the Dendrobium chrysotoxum genome enhances the understanding of orchid evolution.</title>
        <authorList>
            <person name="Zhang Y."/>
            <person name="Zhang G.Q."/>
            <person name="Zhang D."/>
            <person name="Liu X.D."/>
            <person name="Xu X.Y."/>
            <person name="Sun W.H."/>
            <person name="Yu X."/>
            <person name="Zhu X."/>
            <person name="Wang Z.W."/>
            <person name="Zhao X."/>
            <person name="Zhong W.Y."/>
            <person name="Chen H."/>
            <person name="Yin W.L."/>
            <person name="Huang T."/>
            <person name="Niu S.C."/>
            <person name="Liu Z.J."/>
        </authorList>
    </citation>
    <scope>NUCLEOTIDE SEQUENCE [LARGE SCALE GENOMIC DNA]</scope>
    <source>
        <strain evidence="2">Lindl</strain>
    </source>
</reference>
<keyword evidence="3" id="KW-1185">Reference proteome</keyword>
<evidence type="ECO:0000313" key="3">
    <source>
        <dbReference type="Proteomes" id="UP000775213"/>
    </source>
</evidence>
<dbReference type="PANTHER" id="PTHR31286">
    <property type="entry name" value="GLYCINE-RICH CELL WALL STRUCTURAL PROTEIN 1.8-LIKE"/>
    <property type="match status" value="1"/>
</dbReference>
<accession>A0AAV7GXJ4</accession>
<comment type="caution">
    <text evidence="2">The sequence shown here is derived from an EMBL/GenBank/DDBJ whole genome shotgun (WGS) entry which is preliminary data.</text>
</comment>
<dbReference type="Proteomes" id="UP000775213">
    <property type="component" value="Unassembled WGS sequence"/>
</dbReference>
<keyword evidence="1" id="KW-1133">Transmembrane helix</keyword>
<evidence type="ECO:0000256" key="1">
    <source>
        <dbReference type="SAM" id="Phobius"/>
    </source>
</evidence>
<organism evidence="2 3">
    <name type="scientific">Dendrobium chrysotoxum</name>
    <name type="common">Orchid</name>
    <dbReference type="NCBI Taxonomy" id="161865"/>
    <lineage>
        <taxon>Eukaryota</taxon>
        <taxon>Viridiplantae</taxon>
        <taxon>Streptophyta</taxon>
        <taxon>Embryophyta</taxon>
        <taxon>Tracheophyta</taxon>
        <taxon>Spermatophyta</taxon>
        <taxon>Magnoliopsida</taxon>
        <taxon>Liliopsida</taxon>
        <taxon>Asparagales</taxon>
        <taxon>Orchidaceae</taxon>
        <taxon>Epidendroideae</taxon>
        <taxon>Malaxideae</taxon>
        <taxon>Dendrobiinae</taxon>
        <taxon>Dendrobium</taxon>
    </lineage>
</organism>